<dbReference type="AlphaFoldDB" id="A0A9N9E9W7"/>
<keyword evidence="3" id="KW-1185">Reference proteome</keyword>
<dbReference type="InterPro" id="IPR009057">
    <property type="entry name" value="Homeodomain-like_sf"/>
</dbReference>
<dbReference type="EMBL" id="CAJVPJ010006786">
    <property type="protein sequence ID" value="CAG8671100.1"/>
    <property type="molecule type" value="Genomic_DNA"/>
</dbReference>
<evidence type="ECO:0000313" key="2">
    <source>
        <dbReference type="EMBL" id="CAG8671100.1"/>
    </source>
</evidence>
<evidence type="ECO:0000259" key="1">
    <source>
        <dbReference type="Pfam" id="PF08914"/>
    </source>
</evidence>
<evidence type="ECO:0000313" key="3">
    <source>
        <dbReference type="Proteomes" id="UP000789572"/>
    </source>
</evidence>
<organism evidence="2 3">
    <name type="scientific">Paraglomus occultum</name>
    <dbReference type="NCBI Taxonomy" id="144539"/>
    <lineage>
        <taxon>Eukaryota</taxon>
        <taxon>Fungi</taxon>
        <taxon>Fungi incertae sedis</taxon>
        <taxon>Mucoromycota</taxon>
        <taxon>Glomeromycotina</taxon>
        <taxon>Glomeromycetes</taxon>
        <taxon>Paraglomerales</taxon>
        <taxon>Paraglomeraceae</taxon>
        <taxon>Paraglomus</taxon>
    </lineage>
</organism>
<dbReference type="SUPFAM" id="SSF46689">
    <property type="entry name" value="Homeodomain-like"/>
    <property type="match status" value="1"/>
</dbReference>
<dbReference type="Pfam" id="PF08914">
    <property type="entry name" value="Myb_Rap1"/>
    <property type="match status" value="1"/>
</dbReference>
<dbReference type="Gene3D" id="1.10.10.60">
    <property type="entry name" value="Homeodomain-like"/>
    <property type="match status" value="1"/>
</dbReference>
<dbReference type="InterPro" id="IPR015010">
    <property type="entry name" value="TERF2IP_Myb"/>
</dbReference>
<protein>
    <submittedName>
        <fullName evidence="2">774_t:CDS:1</fullName>
    </submittedName>
</protein>
<feature type="domain" description="TERF2-interacting telomeric protein 1 Myb" evidence="1">
    <location>
        <begin position="1"/>
        <end position="49"/>
    </location>
</feature>
<reference evidence="2" key="1">
    <citation type="submission" date="2021-06" db="EMBL/GenBank/DDBJ databases">
        <authorList>
            <person name="Kallberg Y."/>
            <person name="Tangrot J."/>
            <person name="Rosling A."/>
        </authorList>
    </citation>
    <scope>NUCLEOTIDE SEQUENCE</scope>
    <source>
        <strain evidence="2">IA702</strain>
    </source>
</reference>
<gene>
    <name evidence="2" type="ORF">POCULU_LOCUS10975</name>
</gene>
<dbReference type="Proteomes" id="UP000789572">
    <property type="component" value="Unassembled WGS sequence"/>
</dbReference>
<dbReference type="OrthoDB" id="435460at2759"/>
<dbReference type="CDD" id="cd11655">
    <property type="entry name" value="rap1_myb-like"/>
    <property type="match status" value="1"/>
</dbReference>
<name>A0A9N9E9W7_9GLOM</name>
<feature type="non-terminal residue" evidence="2">
    <location>
        <position position="1"/>
    </location>
</feature>
<sequence>EEDDLLFQYVARVAAQTDQLKGNKIYEAFAVENPRHHAQSWRDRAIRCVLPRLTSSPAPPYTELWMSNPYRSTP</sequence>
<accession>A0A9N9E9W7</accession>
<proteinExistence type="predicted"/>
<comment type="caution">
    <text evidence="2">The sequence shown here is derived from an EMBL/GenBank/DDBJ whole genome shotgun (WGS) entry which is preliminary data.</text>
</comment>